<dbReference type="InterPro" id="IPR051922">
    <property type="entry name" value="Bact_Sporulation_Assoc"/>
</dbReference>
<dbReference type="PANTHER" id="PTHR30032:SF4">
    <property type="entry name" value="AMIDASE ENHANCER"/>
    <property type="match status" value="1"/>
</dbReference>
<gene>
    <name evidence="1" type="ORF">NB037_05070</name>
</gene>
<sequence>PSPAPEDLVAAAAEGDIVVTGTLALSGVDEAHPAPEGDAYTVRVTNADLETVSETVTGAAFSVPLPAGGPYHLQARVTGSTTWYPTWYGDTPSPEDADPISTSAEIVVTLPRTAPVAGTVSTPDSGYLDGAAAYTVQAWWIDPENSERPRLLGETATSGAALSTSDWSFSGATALPVGGYKFRLTQPGYPIFDDQYYLNRSRLEGTPVTTLTLAGRTGVGFTPRDFGSTTDRIAGSDRYDTSVKTTQLAFDGPVPVLYVAAGAETTWPDALSAGPAASFQGGALLLTDPGSLFPVTAAEIQRLRPERIIVVGSANSVSENVLREIDALSPTDEVSRIGGANRYETSRLIVEDAFPAGSYREVFLPTGEKFPDALSVAPIAGRSGQPVILVNGAAGGLDAATRAALDRLDADLGRLIGDTPSISAGIEADLSASGLVGSVDRIAGEDRHDTSRLLNAEYPSFELNDAAFLARADSFADALSVGPAAAALGAPLYLSNPGCVPYDTRVELQAHELDYVTLLGGPNTLQPAVGSLAVCP</sequence>
<dbReference type="Proteomes" id="UP001155240">
    <property type="component" value="Unassembled WGS sequence"/>
</dbReference>
<dbReference type="GO" id="GO:0030288">
    <property type="term" value="C:outer membrane-bounded periplasmic space"/>
    <property type="evidence" value="ECO:0007669"/>
    <property type="project" value="TreeGrafter"/>
</dbReference>
<comment type="caution">
    <text evidence="1">The sequence shown here is derived from an EMBL/GenBank/DDBJ whole genome shotgun (WGS) entry which is preliminary data.</text>
</comment>
<dbReference type="AlphaFoldDB" id="A0A9X2IRQ8"/>
<dbReference type="Gene3D" id="3.40.50.12090">
    <property type="match status" value="1"/>
</dbReference>
<dbReference type="PANTHER" id="PTHR30032">
    <property type="entry name" value="N-ACETYLMURAMOYL-L-ALANINE AMIDASE-RELATED"/>
    <property type="match status" value="1"/>
</dbReference>
<keyword evidence="2" id="KW-1185">Reference proteome</keyword>
<evidence type="ECO:0000313" key="2">
    <source>
        <dbReference type="Proteomes" id="UP001155240"/>
    </source>
</evidence>
<evidence type="ECO:0000313" key="1">
    <source>
        <dbReference type="EMBL" id="MCM6761786.1"/>
    </source>
</evidence>
<reference evidence="1" key="1">
    <citation type="submission" date="2022-06" db="EMBL/GenBank/DDBJ databases">
        <title>Whole genome shotgun sequencing (WGS) of Rathayibacter sp. ZW T2_19, isolated from stored onions (Allium cepa).</title>
        <authorList>
            <person name="Stoll D.A."/>
            <person name="Huch M."/>
        </authorList>
    </citation>
    <scope>NUCLEOTIDE SEQUENCE</scope>
    <source>
        <strain evidence="1">ZW T2_19</strain>
    </source>
</reference>
<dbReference type="Pfam" id="PF04122">
    <property type="entry name" value="CW_binding_2"/>
    <property type="match status" value="3"/>
</dbReference>
<protein>
    <submittedName>
        <fullName evidence="1">Cell wall-binding repeat-containing protein</fullName>
    </submittedName>
</protein>
<dbReference type="RefSeq" id="WP_251944211.1">
    <property type="nucleotide sequence ID" value="NZ_JAMRYM010000012.1"/>
</dbReference>
<name>A0A9X2IRQ8_9MICO</name>
<proteinExistence type="predicted"/>
<accession>A0A9X2IRQ8</accession>
<feature type="non-terminal residue" evidence="1">
    <location>
        <position position="1"/>
    </location>
</feature>
<dbReference type="EMBL" id="JAMRYM010000012">
    <property type="protein sequence ID" value="MCM6761786.1"/>
    <property type="molecule type" value="Genomic_DNA"/>
</dbReference>
<organism evidence="1 2">
    <name type="scientific">Rathayibacter rubneri</name>
    <dbReference type="NCBI Taxonomy" id="2950106"/>
    <lineage>
        <taxon>Bacteria</taxon>
        <taxon>Bacillati</taxon>
        <taxon>Actinomycetota</taxon>
        <taxon>Actinomycetes</taxon>
        <taxon>Micrococcales</taxon>
        <taxon>Microbacteriaceae</taxon>
        <taxon>Rathayibacter</taxon>
    </lineage>
</organism>
<dbReference type="InterPro" id="IPR007253">
    <property type="entry name" value="Cell_wall-bd_2"/>
</dbReference>